<evidence type="ECO:0000313" key="1">
    <source>
        <dbReference type="EMBL" id="KUL44659.1"/>
    </source>
</evidence>
<evidence type="ECO:0000313" key="2">
    <source>
        <dbReference type="Proteomes" id="UP000053413"/>
    </source>
</evidence>
<organism evidence="1 2">
    <name type="scientific">Streptomyces violaceusniger</name>
    <dbReference type="NCBI Taxonomy" id="68280"/>
    <lineage>
        <taxon>Bacteria</taxon>
        <taxon>Bacillati</taxon>
        <taxon>Actinomycetota</taxon>
        <taxon>Actinomycetes</taxon>
        <taxon>Kitasatosporales</taxon>
        <taxon>Streptomycetaceae</taxon>
        <taxon>Streptomyces</taxon>
        <taxon>Streptomyces violaceusniger group</taxon>
    </lineage>
</organism>
<protein>
    <submittedName>
        <fullName evidence="1">Uncharacterized protein</fullName>
    </submittedName>
</protein>
<name>A0A0X3VIR2_STRVO</name>
<sequence>MYSKSVRFASALVAKTRPRMHSALMVIHRFSARALSNESPTEPMDAWIPALTRRVVSFTDVY</sequence>
<accession>A0A0X3VIR2</accession>
<dbReference type="EMBL" id="LLZJ01000410">
    <property type="protein sequence ID" value="KUL44659.1"/>
    <property type="molecule type" value="Genomic_DNA"/>
</dbReference>
<comment type="caution">
    <text evidence="1">The sequence shown here is derived from an EMBL/GenBank/DDBJ whole genome shotgun (WGS) entry which is preliminary data.</text>
</comment>
<gene>
    <name evidence="1" type="ORF">ADL28_39775</name>
</gene>
<dbReference type="Proteomes" id="UP000053413">
    <property type="component" value="Unassembled WGS sequence"/>
</dbReference>
<proteinExistence type="predicted"/>
<dbReference type="AlphaFoldDB" id="A0A0X3VIR2"/>
<reference evidence="2" key="1">
    <citation type="submission" date="2015-10" db="EMBL/GenBank/DDBJ databases">
        <authorList>
            <person name="Ju K.-S."/>
            <person name="Doroghazi J.R."/>
            <person name="Metcalf W.W."/>
        </authorList>
    </citation>
    <scope>NUCLEOTIDE SEQUENCE [LARGE SCALE GENOMIC DNA]</scope>
    <source>
        <strain evidence="2">NRRL F-8817</strain>
    </source>
</reference>